<dbReference type="Proteomes" id="UP000077177">
    <property type="component" value="Chromosome"/>
</dbReference>
<keyword evidence="1" id="KW-0812">Transmembrane</keyword>
<feature type="transmembrane region" description="Helical" evidence="1">
    <location>
        <begin position="142"/>
        <end position="162"/>
    </location>
</feature>
<evidence type="ECO:0000256" key="1">
    <source>
        <dbReference type="SAM" id="Phobius"/>
    </source>
</evidence>
<feature type="transmembrane region" description="Helical" evidence="1">
    <location>
        <begin position="30"/>
        <end position="53"/>
    </location>
</feature>
<dbReference type="KEGG" id="fla:SY85_19085"/>
<keyword evidence="3" id="KW-1185">Reference proteome</keyword>
<protein>
    <submittedName>
        <fullName evidence="2">Uncharacterized protein</fullName>
    </submittedName>
</protein>
<organism evidence="2 3">
    <name type="scientific">Flavisolibacter tropicus</name>
    <dbReference type="NCBI Taxonomy" id="1492898"/>
    <lineage>
        <taxon>Bacteria</taxon>
        <taxon>Pseudomonadati</taxon>
        <taxon>Bacteroidota</taxon>
        <taxon>Chitinophagia</taxon>
        <taxon>Chitinophagales</taxon>
        <taxon>Chitinophagaceae</taxon>
        <taxon>Flavisolibacter</taxon>
    </lineage>
</organism>
<dbReference type="RefSeq" id="WP_066406577.1">
    <property type="nucleotide sequence ID" value="NZ_CP011390.1"/>
</dbReference>
<reference evidence="3" key="1">
    <citation type="submission" date="2015-01" db="EMBL/GenBank/DDBJ databases">
        <title>Flavisolibacter sp./LCS9/ whole genome sequencing.</title>
        <authorList>
            <person name="Kim M.K."/>
            <person name="Srinivasan S."/>
            <person name="Lee J.-J."/>
        </authorList>
    </citation>
    <scope>NUCLEOTIDE SEQUENCE [LARGE SCALE GENOMIC DNA]</scope>
    <source>
        <strain evidence="3">LCS9</strain>
    </source>
</reference>
<keyword evidence="1" id="KW-0472">Membrane</keyword>
<reference evidence="2 3" key="2">
    <citation type="journal article" date="2016" name="Int. J. Syst. Evol. Microbiol.">
        <title>Flavisolibacter tropicus sp. nov., isolated from tropical soil.</title>
        <authorList>
            <person name="Lee J.J."/>
            <person name="Kang M.S."/>
            <person name="Kim G.S."/>
            <person name="Lee C.S."/>
            <person name="Lim S."/>
            <person name="Lee J."/>
            <person name="Roh S.H."/>
            <person name="Kang H."/>
            <person name="Ha J.M."/>
            <person name="Bae S."/>
            <person name="Jung H.Y."/>
            <person name="Kim M.K."/>
        </authorList>
    </citation>
    <scope>NUCLEOTIDE SEQUENCE [LARGE SCALE GENOMIC DNA]</scope>
    <source>
        <strain evidence="2 3">LCS9</strain>
    </source>
</reference>
<dbReference type="EMBL" id="CP011390">
    <property type="protein sequence ID" value="ANE52275.1"/>
    <property type="molecule type" value="Genomic_DNA"/>
</dbReference>
<feature type="transmembrane region" description="Helical" evidence="1">
    <location>
        <begin position="117"/>
        <end position="135"/>
    </location>
</feature>
<feature type="transmembrane region" description="Helical" evidence="1">
    <location>
        <begin position="88"/>
        <end position="111"/>
    </location>
</feature>
<feature type="transmembrane region" description="Helical" evidence="1">
    <location>
        <begin position="59"/>
        <end position="76"/>
    </location>
</feature>
<sequence length="191" mass="21799">MEDKFSPQESLLLIQSMIEKTKSGISGNRFYFLLWGWITFISILIQFFLKVVVGYKHHYLVWFITVVPIVITILHTRRKGRKHGVRTYVGESMGNLWTGIGISFFVLVFLISNTAQGWLIGYPFFILFYGLGTFISGKILQFKPFVIGGIINWILACGAILVHFDYQMLFAAAAILISYLIPAYLIKSEAK</sequence>
<dbReference type="AlphaFoldDB" id="A0A172TYW2"/>
<proteinExistence type="predicted"/>
<evidence type="ECO:0000313" key="2">
    <source>
        <dbReference type="EMBL" id="ANE52275.1"/>
    </source>
</evidence>
<gene>
    <name evidence="2" type="ORF">SY85_19085</name>
</gene>
<evidence type="ECO:0000313" key="3">
    <source>
        <dbReference type="Proteomes" id="UP000077177"/>
    </source>
</evidence>
<accession>A0A172TYW2</accession>
<name>A0A172TYW2_9BACT</name>
<keyword evidence="1" id="KW-1133">Transmembrane helix</keyword>
<feature type="transmembrane region" description="Helical" evidence="1">
    <location>
        <begin position="168"/>
        <end position="186"/>
    </location>
</feature>
<dbReference type="OrthoDB" id="670335at2"/>
<dbReference type="STRING" id="1492898.SY85_19085"/>